<dbReference type="InterPro" id="IPR026881">
    <property type="entry name" value="WYL_dom"/>
</dbReference>
<dbReference type="EMBL" id="NIRQ01000001">
    <property type="protein sequence ID" value="PHI13070.1"/>
    <property type="molecule type" value="Genomic_DNA"/>
</dbReference>
<dbReference type="PANTHER" id="PTHR34580:SF1">
    <property type="entry name" value="PROTEIN PAFC"/>
    <property type="match status" value="1"/>
</dbReference>
<evidence type="ECO:0000313" key="2">
    <source>
        <dbReference type="EMBL" id="PHI13070.1"/>
    </source>
</evidence>
<protein>
    <submittedName>
        <fullName evidence="2">WYL domain-containing protein</fullName>
    </submittedName>
</protein>
<feature type="domain" description="WYL" evidence="1">
    <location>
        <begin position="107"/>
        <end position="169"/>
    </location>
</feature>
<accession>A0A2C6AMF3</accession>
<gene>
    <name evidence="2" type="ORF">CBG59_04695</name>
</gene>
<reference evidence="2 3" key="1">
    <citation type="submission" date="2017-06" db="EMBL/GenBank/DDBJ databases">
        <title>Draft genome sequence of Fusobacterium nucleatum subsp. polymorphum KCOM 1330 (=ChDC F330).</title>
        <authorList>
            <person name="Kook J.-K."/>
            <person name="Park S.-N."/>
            <person name="Lim Y.K."/>
            <person name="Roh H."/>
        </authorList>
    </citation>
    <scope>NUCLEOTIDE SEQUENCE [LARGE SCALE GENOMIC DNA]</scope>
    <source>
        <strain evidence="3">KCOM 1330 (ChDC F330)</strain>
    </source>
</reference>
<dbReference type="PANTHER" id="PTHR34580">
    <property type="match status" value="1"/>
</dbReference>
<dbReference type="Pfam" id="PF13280">
    <property type="entry name" value="WYL"/>
    <property type="match status" value="1"/>
</dbReference>
<dbReference type="AlphaFoldDB" id="A0A2C6AMF3"/>
<dbReference type="PROSITE" id="PS52050">
    <property type="entry name" value="WYL"/>
    <property type="match status" value="1"/>
</dbReference>
<comment type="caution">
    <text evidence="2">The sequence shown here is derived from an EMBL/GenBank/DDBJ whole genome shotgun (WGS) entry which is preliminary data.</text>
</comment>
<organism evidence="2 3">
    <name type="scientific">Fusobacterium nucleatum subsp. polymorphum</name>
    <name type="common">Fusobacterium polymorphum</name>
    <dbReference type="NCBI Taxonomy" id="76857"/>
    <lineage>
        <taxon>Bacteria</taxon>
        <taxon>Fusobacteriati</taxon>
        <taxon>Fusobacteriota</taxon>
        <taxon>Fusobacteriia</taxon>
        <taxon>Fusobacteriales</taxon>
        <taxon>Fusobacteriaceae</taxon>
        <taxon>Fusobacterium</taxon>
    </lineage>
</organism>
<sequence length="279" mass="33631">MKKVRVTVSDFMFEILKGDAEYFKIPLGKIGNTLFKYFIDKNLSKIELEESSGKKVQFNLSKENEDIFFDVLREKKASTEAELMRDIFFTYINNLRFKREEIIFYNTFKQIHEAIKNNRKIGIKYHSTARIINPYFIEVSSKENRAYLFCYCEKNEDFRNYRISDIENIWSLQKEIHIKDKEYIEAVKKNFDPFLSYGNFIKVRMTEEGKALYERVNQNRPKLVKEEGDIYTFECSEKLAKVYFAQFYDDIEIIEPESLRESFKENFKRTYEIYKLEGK</sequence>
<dbReference type="Proteomes" id="UP000221852">
    <property type="component" value="Unassembled WGS sequence"/>
</dbReference>
<proteinExistence type="predicted"/>
<dbReference type="RefSeq" id="WP_098994356.1">
    <property type="nucleotide sequence ID" value="NZ_CP084159.1"/>
</dbReference>
<evidence type="ECO:0000259" key="1">
    <source>
        <dbReference type="Pfam" id="PF13280"/>
    </source>
</evidence>
<evidence type="ECO:0000313" key="3">
    <source>
        <dbReference type="Proteomes" id="UP000221852"/>
    </source>
</evidence>
<dbReference type="InterPro" id="IPR051534">
    <property type="entry name" value="CBASS_pafABC_assoc_protein"/>
</dbReference>
<name>A0A2C6AMF3_FUSNP</name>